<evidence type="ECO:0000256" key="6">
    <source>
        <dbReference type="SAM" id="Phobius"/>
    </source>
</evidence>
<accession>A0A2H0C3L4</accession>
<feature type="transmembrane region" description="Helical" evidence="6">
    <location>
        <begin position="211"/>
        <end position="229"/>
    </location>
</feature>
<dbReference type="Pfam" id="PF12698">
    <property type="entry name" value="ABC2_membrane_3"/>
    <property type="match status" value="1"/>
</dbReference>
<evidence type="ECO:0000256" key="4">
    <source>
        <dbReference type="ARBA" id="ARBA00022989"/>
    </source>
</evidence>
<proteinExistence type="predicted"/>
<evidence type="ECO:0000256" key="2">
    <source>
        <dbReference type="ARBA" id="ARBA00022475"/>
    </source>
</evidence>
<evidence type="ECO:0000256" key="3">
    <source>
        <dbReference type="ARBA" id="ARBA00022692"/>
    </source>
</evidence>
<keyword evidence="3 6" id="KW-0812">Transmembrane</keyword>
<feature type="domain" description="ABC-2 type transporter transmembrane" evidence="7">
    <location>
        <begin position="28"/>
        <end position="226"/>
    </location>
</feature>
<evidence type="ECO:0000256" key="5">
    <source>
        <dbReference type="ARBA" id="ARBA00023136"/>
    </source>
</evidence>
<sequence length="233" mass="26474">MFKLFRKELNYYLNNPVGYIVLILFAVFANFLYIKDIFVIGSASLRPFFGVLPWLLMIFIPALAMRSFAEEKRSNTIEVLLTLPISETQIVIAKFMALMILMGIGLLLTIGLTVSLSMLSKIYYPEILVGYLGAIFLSMTLISLSMFFSSLTKNQIAAFLGSVITIFVLLVMGTDFFATVFPRTIQEGMTIFTPLYHLQNFTKGLIDFRSVFYFISMTITFLFLTVVNLEKRA</sequence>
<comment type="subcellular location">
    <subcellularLocation>
        <location evidence="1">Cell membrane</location>
        <topology evidence="1">Multi-pass membrane protein</topology>
    </subcellularLocation>
</comment>
<dbReference type="InterPro" id="IPR013525">
    <property type="entry name" value="ABC2_TM"/>
</dbReference>
<feature type="transmembrane region" description="Helical" evidence="6">
    <location>
        <begin position="156"/>
        <end position="181"/>
    </location>
</feature>
<feature type="transmembrane region" description="Helical" evidence="6">
    <location>
        <begin position="12"/>
        <end position="33"/>
    </location>
</feature>
<gene>
    <name evidence="8" type="ORF">COW96_02215</name>
</gene>
<evidence type="ECO:0000313" key="8">
    <source>
        <dbReference type="EMBL" id="PIP64492.1"/>
    </source>
</evidence>
<reference evidence="8 9" key="1">
    <citation type="submission" date="2017-09" db="EMBL/GenBank/DDBJ databases">
        <title>Depth-based differentiation of microbial function through sediment-hosted aquifers and enrichment of novel symbionts in the deep terrestrial subsurface.</title>
        <authorList>
            <person name="Probst A.J."/>
            <person name="Ladd B."/>
            <person name="Jarett J.K."/>
            <person name="Geller-Mcgrath D.E."/>
            <person name="Sieber C.M."/>
            <person name="Emerson J.B."/>
            <person name="Anantharaman K."/>
            <person name="Thomas B.C."/>
            <person name="Malmstrom R."/>
            <person name="Stieglmeier M."/>
            <person name="Klingl A."/>
            <person name="Woyke T."/>
            <person name="Ryan C.M."/>
            <person name="Banfield J.F."/>
        </authorList>
    </citation>
    <scope>NUCLEOTIDE SEQUENCE [LARGE SCALE GENOMIC DNA]</scope>
    <source>
        <strain evidence="8">CG22_combo_CG10-13_8_21_14_all_33_16</strain>
    </source>
</reference>
<dbReference type="AlphaFoldDB" id="A0A2H0C3L4"/>
<organism evidence="8 9">
    <name type="scientific">Candidatus Roizmanbacteria bacterium CG22_combo_CG10-13_8_21_14_all_33_16</name>
    <dbReference type="NCBI Taxonomy" id="1974859"/>
    <lineage>
        <taxon>Bacteria</taxon>
        <taxon>Candidatus Roizmaniibacteriota</taxon>
    </lineage>
</organism>
<dbReference type="GO" id="GO:0140359">
    <property type="term" value="F:ABC-type transporter activity"/>
    <property type="evidence" value="ECO:0007669"/>
    <property type="project" value="InterPro"/>
</dbReference>
<evidence type="ECO:0000259" key="7">
    <source>
        <dbReference type="Pfam" id="PF12698"/>
    </source>
</evidence>
<feature type="transmembrane region" description="Helical" evidence="6">
    <location>
        <begin position="45"/>
        <end position="64"/>
    </location>
</feature>
<evidence type="ECO:0000313" key="9">
    <source>
        <dbReference type="Proteomes" id="UP000230802"/>
    </source>
</evidence>
<name>A0A2H0C3L4_9BACT</name>
<dbReference type="PANTHER" id="PTHR30294:SF29">
    <property type="entry name" value="MULTIDRUG ABC TRANSPORTER PERMEASE YBHS-RELATED"/>
    <property type="match status" value="1"/>
</dbReference>
<feature type="transmembrane region" description="Helical" evidence="6">
    <location>
        <begin position="95"/>
        <end position="116"/>
    </location>
</feature>
<dbReference type="PANTHER" id="PTHR30294">
    <property type="entry name" value="MEMBRANE COMPONENT OF ABC TRANSPORTER YHHJ-RELATED"/>
    <property type="match status" value="1"/>
</dbReference>
<dbReference type="Proteomes" id="UP000230802">
    <property type="component" value="Unassembled WGS sequence"/>
</dbReference>
<protein>
    <recommendedName>
        <fullName evidence="7">ABC-2 type transporter transmembrane domain-containing protein</fullName>
    </recommendedName>
</protein>
<feature type="transmembrane region" description="Helical" evidence="6">
    <location>
        <begin position="128"/>
        <end position="149"/>
    </location>
</feature>
<dbReference type="InterPro" id="IPR051449">
    <property type="entry name" value="ABC-2_transporter_component"/>
</dbReference>
<evidence type="ECO:0000256" key="1">
    <source>
        <dbReference type="ARBA" id="ARBA00004651"/>
    </source>
</evidence>
<keyword evidence="4 6" id="KW-1133">Transmembrane helix</keyword>
<dbReference type="GO" id="GO:0005886">
    <property type="term" value="C:plasma membrane"/>
    <property type="evidence" value="ECO:0007669"/>
    <property type="project" value="UniProtKB-SubCell"/>
</dbReference>
<keyword evidence="5 6" id="KW-0472">Membrane</keyword>
<keyword evidence="2" id="KW-1003">Cell membrane</keyword>
<dbReference type="EMBL" id="PCTD01000093">
    <property type="protein sequence ID" value="PIP64492.1"/>
    <property type="molecule type" value="Genomic_DNA"/>
</dbReference>
<comment type="caution">
    <text evidence="8">The sequence shown here is derived from an EMBL/GenBank/DDBJ whole genome shotgun (WGS) entry which is preliminary data.</text>
</comment>